<dbReference type="PANTHER" id="PTHR12378">
    <property type="entry name" value="DESUMOYLATING ISOPEPTIDASE"/>
    <property type="match status" value="1"/>
</dbReference>
<accession>A0A9W7J6S2</accession>
<dbReference type="EMBL" id="BSYR01000054">
    <property type="protein sequence ID" value="GMJ09016.1"/>
    <property type="molecule type" value="Genomic_DNA"/>
</dbReference>
<dbReference type="OrthoDB" id="21221at2759"/>
<evidence type="ECO:0000259" key="5">
    <source>
        <dbReference type="PROSITE" id="PS51858"/>
    </source>
</evidence>
<keyword evidence="7" id="KW-1185">Reference proteome</keyword>
<keyword evidence="3" id="KW-0378">Hydrolase</keyword>
<dbReference type="Pfam" id="PF05903">
    <property type="entry name" value="Peptidase_C97"/>
    <property type="match status" value="1"/>
</dbReference>
<dbReference type="GO" id="GO:0006508">
    <property type="term" value="P:proteolysis"/>
    <property type="evidence" value="ECO:0007669"/>
    <property type="project" value="UniProtKB-KW"/>
</dbReference>
<keyword evidence="2" id="KW-0645">Protease</keyword>
<comment type="similarity">
    <text evidence="1">Belongs to the DeSI family.</text>
</comment>
<dbReference type="PANTHER" id="PTHR12378:SF7">
    <property type="entry name" value="DESUMOYLATING ISOPEPTIDASE 1"/>
    <property type="match status" value="1"/>
</dbReference>
<sequence>MAEEGHNVTLNVYDLSQGLARQLSTTLLGKAIEGIWHTGVVVYGNEYYFGGGIQHAPVGTTPYGKPIRVIELGVTHVPKDVFEMYLQEISPRYTAETYSLLTHNCNNFSNEVAQFLVGSGIPDYILQLPNEVMSSPMGALLMPMIQNLETTLRAGAVPQVPQFTPCVSAQPSQSTTVNVNRSSNSTRQKEVDNKEKDEEQLKSEEVKTSPSKPTGAQEKSQTGGTAADPLGDARAKVQEEITREFAAIMATGTLRASEAAALATRKVMQKYGHLNVAMPQS</sequence>
<dbReference type="AlphaFoldDB" id="A0A9W7J6S2"/>
<protein>
    <recommendedName>
        <fullName evidence="5">PPPDE domain-containing protein</fullName>
    </recommendedName>
</protein>
<evidence type="ECO:0000256" key="3">
    <source>
        <dbReference type="ARBA" id="ARBA00022801"/>
    </source>
</evidence>
<evidence type="ECO:0000256" key="2">
    <source>
        <dbReference type="ARBA" id="ARBA00022670"/>
    </source>
</evidence>
<feature type="compositionally biased region" description="Polar residues" evidence="4">
    <location>
        <begin position="208"/>
        <end position="224"/>
    </location>
</feature>
<dbReference type="InterPro" id="IPR042266">
    <property type="entry name" value="PPPDE_sf"/>
</dbReference>
<reference evidence="6" key="1">
    <citation type="submission" date="2023-05" db="EMBL/GenBank/DDBJ databases">
        <title>Genome and transcriptome analyses reveal genes involved in the formation of fine ridges on petal epidermal cells in Hibiscus trionum.</title>
        <authorList>
            <person name="Koshimizu S."/>
            <person name="Masuda S."/>
            <person name="Ishii T."/>
            <person name="Shirasu K."/>
            <person name="Hoshino A."/>
            <person name="Arita M."/>
        </authorList>
    </citation>
    <scope>NUCLEOTIDE SEQUENCE</scope>
    <source>
        <strain evidence="6">Hamamatsu line</strain>
    </source>
</reference>
<organism evidence="6 7">
    <name type="scientific">Hibiscus trionum</name>
    <name type="common">Flower of an hour</name>
    <dbReference type="NCBI Taxonomy" id="183268"/>
    <lineage>
        <taxon>Eukaryota</taxon>
        <taxon>Viridiplantae</taxon>
        <taxon>Streptophyta</taxon>
        <taxon>Embryophyta</taxon>
        <taxon>Tracheophyta</taxon>
        <taxon>Spermatophyta</taxon>
        <taxon>Magnoliopsida</taxon>
        <taxon>eudicotyledons</taxon>
        <taxon>Gunneridae</taxon>
        <taxon>Pentapetalae</taxon>
        <taxon>rosids</taxon>
        <taxon>malvids</taxon>
        <taxon>Malvales</taxon>
        <taxon>Malvaceae</taxon>
        <taxon>Malvoideae</taxon>
        <taxon>Hibiscus</taxon>
    </lineage>
</organism>
<dbReference type="SMART" id="SM01179">
    <property type="entry name" value="DUF862"/>
    <property type="match status" value="1"/>
</dbReference>
<gene>
    <name evidence="6" type="ORF">HRI_004570800</name>
</gene>
<evidence type="ECO:0000256" key="4">
    <source>
        <dbReference type="SAM" id="MobiDB-lite"/>
    </source>
</evidence>
<name>A0A9W7J6S2_HIBTR</name>
<dbReference type="PROSITE" id="PS51858">
    <property type="entry name" value="PPPDE"/>
    <property type="match status" value="1"/>
</dbReference>
<dbReference type="GO" id="GO:0008233">
    <property type="term" value="F:peptidase activity"/>
    <property type="evidence" value="ECO:0007669"/>
    <property type="project" value="UniProtKB-KW"/>
</dbReference>
<comment type="caution">
    <text evidence="6">The sequence shown here is derived from an EMBL/GenBank/DDBJ whole genome shotgun (WGS) entry which is preliminary data.</text>
</comment>
<evidence type="ECO:0000256" key="1">
    <source>
        <dbReference type="ARBA" id="ARBA00008140"/>
    </source>
</evidence>
<dbReference type="InterPro" id="IPR008580">
    <property type="entry name" value="PPPDE_dom"/>
</dbReference>
<evidence type="ECO:0000313" key="6">
    <source>
        <dbReference type="EMBL" id="GMJ09016.1"/>
    </source>
</evidence>
<proteinExistence type="inferred from homology"/>
<dbReference type="Proteomes" id="UP001165190">
    <property type="component" value="Unassembled WGS sequence"/>
</dbReference>
<dbReference type="GO" id="GO:0070646">
    <property type="term" value="P:protein modification by small protein removal"/>
    <property type="evidence" value="ECO:0007669"/>
    <property type="project" value="TreeGrafter"/>
</dbReference>
<evidence type="ECO:0000313" key="7">
    <source>
        <dbReference type="Proteomes" id="UP001165190"/>
    </source>
</evidence>
<feature type="compositionally biased region" description="Basic and acidic residues" evidence="4">
    <location>
        <begin position="187"/>
        <end position="207"/>
    </location>
</feature>
<dbReference type="Gene3D" id="3.90.1720.30">
    <property type="entry name" value="PPPDE domains"/>
    <property type="match status" value="1"/>
</dbReference>
<feature type="region of interest" description="Disordered" evidence="4">
    <location>
        <begin position="166"/>
        <end position="231"/>
    </location>
</feature>
<feature type="compositionally biased region" description="Low complexity" evidence="4">
    <location>
        <begin position="172"/>
        <end position="186"/>
    </location>
</feature>
<feature type="domain" description="PPPDE" evidence="5">
    <location>
        <begin position="6"/>
        <end position="146"/>
    </location>
</feature>